<dbReference type="AlphaFoldDB" id="A0A8J2JGF0"/>
<feature type="region of interest" description="Disordered" evidence="1">
    <location>
        <begin position="290"/>
        <end position="326"/>
    </location>
</feature>
<dbReference type="OrthoDB" id="10255480at2759"/>
<feature type="region of interest" description="Disordered" evidence="1">
    <location>
        <begin position="957"/>
        <end position="996"/>
    </location>
</feature>
<organism evidence="2 3">
    <name type="scientific">Allacma fusca</name>
    <dbReference type="NCBI Taxonomy" id="39272"/>
    <lineage>
        <taxon>Eukaryota</taxon>
        <taxon>Metazoa</taxon>
        <taxon>Ecdysozoa</taxon>
        <taxon>Arthropoda</taxon>
        <taxon>Hexapoda</taxon>
        <taxon>Collembola</taxon>
        <taxon>Symphypleona</taxon>
        <taxon>Sminthuridae</taxon>
        <taxon>Allacma</taxon>
    </lineage>
</organism>
<dbReference type="InterPro" id="IPR017216">
    <property type="entry name" value="HPS3"/>
</dbReference>
<reference evidence="2" key="1">
    <citation type="submission" date="2021-06" db="EMBL/GenBank/DDBJ databases">
        <authorList>
            <person name="Hodson N. C."/>
            <person name="Mongue J. A."/>
            <person name="Jaron S. K."/>
        </authorList>
    </citation>
    <scope>NUCLEOTIDE SEQUENCE</scope>
</reference>
<evidence type="ECO:0000313" key="3">
    <source>
        <dbReference type="Proteomes" id="UP000708208"/>
    </source>
</evidence>
<dbReference type="PANTHER" id="PTHR28633">
    <property type="entry name" value="HERMANSKY-PUDLAK SYNDROME 3 PROTEIN"/>
    <property type="match status" value="1"/>
</dbReference>
<comment type="caution">
    <text evidence="2">The sequence shown here is derived from an EMBL/GenBank/DDBJ whole genome shotgun (WGS) entry which is preliminary data.</text>
</comment>
<accession>A0A8J2JGF0</accession>
<feature type="compositionally biased region" description="Polar residues" evidence="1">
    <location>
        <begin position="958"/>
        <end position="968"/>
    </location>
</feature>
<dbReference type="GO" id="GO:0005737">
    <property type="term" value="C:cytoplasm"/>
    <property type="evidence" value="ECO:0007669"/>
    <property type="project" value="TreeGrafter"/>
</dbReference>
<dbReference type="PANTHER" id="PTHR28633:SF1">
    <property type="entry name" value="BLOC-2 COMPLEX MEMBER HPS3"/>
    <property type="match status" value="1"/>
</dbReference>
<name>A0A8J2JGF0_9HEXA</name>
<sequence length="1248" mass="138931">MVRILTCHHFGGQKITKCEEALQLTIADDYIVVALEHQVAVYSSELLLDDFSYLGKAGFSRGATRDGGDIGSSPIYFDRAISASSEDTGVSDTNTKKESEIKFSHSFPTVDLIDSICYNRRGNYLLCLEKRESTAGDNNKRVVKNVRLYFNWDRTPDGKPMRARIAGLVSPTGAEPDDETLVMIEIPPPTQPTSNNAIPGILSVSSCNILGHLATLTDASTVNIYSYRLKDTKNRANKNPYPDFDFSYSVEIFSFGLEQAKITFLADFVSIWNPSQVSVFRLLRHNRPRTRSISNESDRSGSSGGRRSVNSGNFGYGPGPSPVPSHKEDLCDRVVFDSKNESVKVHMNVITRANHKRRFPDMGAGIYEEFQEEIGLQTKSRLVYSTSSSPLLMEDLLRVFLGPEQQNTVVQVGLYAIKIKDDLGGVSCVLGTSSQAFVYHLPVRRDATVTRVVTYPLTAPLVSFAFDSMFFHALTETGLETYTSRSLYYPLKDFEGFQRYKNDCPFLNETPSLIGIRPFMGVRFMAANELILCLLSSPANSNTSTSAGASSEDSLWTIYALQLPNVEMLYEDMSKAAILAKSANPETFVTLTSELHLVLRTFMNTNPDMESIFLRRYQKTCRSIGIEHFKVGAGLLTEATRMSEGTDKYMKEALGDDHLDKGVTYLSMAGTDLRHIFEEDPNTFIRDKKMIKGVTRFINVAIPEYVDSVATSLSPKLAAVVTDFLVVNSPESLVQLVINVPILRESNSAKLIQILKKMAETSNFKIEESIALLLTLVTMSGCDAITRGQVREILSKCKATDVESSFHVNWILDLKNLSKPKITDLTVCLSASQSSIPTHVICQGLEYNEVSVGQVMMAFSQGINLNSDMEVQQALTRTLTNILEKFFTGKLNRGNISIRPKQLPFNLSTIETKTNLENDLISNKVISAQPISLQFNDEETHAVKALVRSYISHITLKPPTQGTTQQRRNSGDKTASKDDRNKTEGKKTKKGGTTAPVLLLQNRTNSQANDVGVNPEPMPVLEDTLGRPANFKQDGSSLNKNTLSEGKLTPFGKVPNFLVHIIKDTQSHINTNLTAFQVLINLPMHNEETREFFIKLSSLLASPLGSTPGIRDIVLNFLETKGLPGSTLHVCLQMLAEPCEKAIVTLIAKYPLALMYYAKEMFGRSTSKWKILVTKLKEKIYSNSDDVEIYATIIESVYLFLANTLTPTELEEVLDKEEENTRFFKACLRTELANSYSQMILQMSNEYL</sequence>
<gene>
    <name evidence="2" type="ORF">AFUS01_LOCUS8509</name>
</gene>
<dbReference type="Proteomes" id="UP000708208">
    <property type="component" value="Unassembled WGS sequence"/>
</dbReference>
<keyword evidence="3" id="KW-1185">Reference proteome</keyword>
<protein>
    <submittedName>
        <fullName evidence="2">Uncharacterized protein</fullName>
    </submittedName>
</protein>
<evidence type="ECO:0000256" key="1">
    <source>
        <dbReference type="SAM" id="MobiDB-lite"/>
    </source>
</evidence>
<dbReference type="EMBL" id="CAJVCH010059207">
    <property type="protein sequence ID" value="CAG7719171.1"/>
    <property type="molecule type" value="Genomic_DNA"/>
</dbReference>
<feature type="compositionally biased region" description="Basic and acidic residues" evidence="1">
    <location>
        <begin position="969"/>
        <end position="986"/>
    </location>
</feature>
<proteinExistence type="predicted"/>
<evidence type="ECO:0000313" key="2">
    <source>
        <dbReference type="EMBL" id="CAG7719171.1"/>
    </source>
</evidence>